<evidence type="ECO:0000313" key="1">
    <source>
        <dbReference type="EMBL" id="CAB4602017.1"/>
    </source>
</evidence>
<protein>
    <submittedName>
        <fullName evidence="1">Unannotated protein</fullName>
    </submittedName>
</protein>
<accession>A0A6J6GL83</accession>
<name>A0A6J6GL83_9ZZZZ</name>
<gene>
    <name evidence="1" type="ORF">UFOPK1807_00901</name>
</gene>
<sequence>MSRVQSTAQLPIEVIEKAKEVLIGALQFAQCEITSVGDFNIEAKRGSQIVFRGKGAMIANDVDYPIKIAIGFFQHEGKFLVNIAVDEDMGFGLMIGAKGKYQGVCDRLRDTLAVSLN</sequence>
<dbReference type="AlphaFoldDB" id="A0A6J6GL83"/>
<organism evidence="1">
    <name type="scientific">freshwater metagenome</name>
    <dbReference type="NCBI Taxonomy" id="449393"/>
    <lineage>
        <taxon>unclassified sequences</taxon>
        <taxon>metagenomes</taxon>
        <taxon>ecological metagenomes</taxon>
    </lineage>
</organism>
<proteinExistence type="predicted"/>
<dbReference type="EMBL" id="CAEZUI010000134">
    <property type="protein sequence ID" value="CAB4602017.1"/>
    <property type="molecule type" value="Genomic_DNA"/>
</dbReference>
<reference evidence="1" key="1">
    <citation type="submission" date="2020-05" db="EMBL/GenBank/DDBJ databases">
        <authorList>
            <person name="Chiriac C."/>
            <person name="Salcher M."/>
            <person name="Ghai R."/>
            <person name="Kavagutti S V."/>
        </authorList>
    </citation>
    <scope>NUCLEOTIDE SEQUENCE</scope>
</reference>